<dbReference type="SUPFAM" id="SSF82171">
    <property type="entry name" value="DPP6 N-terminal domain-like"/>
    <property type="match status" value="1"/>
</dbReference>
<reference evidence="1" key="2">
    <citation type="submission" date="2020-09" db="EMBL/GenBank/DDBJ databases">
        <authorList>
            <person name="Sun Q."/>
            <person name="Zhou Y."/>
        </authorList>
    </citation>
    <scope>NUCLEOTIDE SEQUENCE</scope>
    <source>
        <strain evidence="1">CGMCC 1.12195</strain>
    </source>
</reference>
<evidence type="ECO:0000313" key="1">
    <source>
        <dbReference type="EMBL" id="GGG92597.1"/>
    </source>
</evidence>
<dbReference type="SUPFAM" id="SSF50956">
    <property type="entry name" value="Thermostable phytase (3-phytase)"/>
    <property type="match status" value="1"/>
</dbReference>
<dbReference type="AlphaFoldDB" id="A0A917HVA4"/>
<name>A0A917HVA4_9SPHI</name>
<sequence>MGQDHATVFGPGRALGKIERTDISEASGLIAAVGNPHHFWTHNDSGDKARIFLIDRSAAYKATFYLGGITARDWEDIGMMERNGRHYMVVGDIGDNRGKRPYVQLHVFEEPVVDVGKLTVDTILKEQIRTFTLKYEDGPRDAESLFFDPQDKCIYVISKRELEVGIYSSDLPETPVDTMILRKVGKLPHTFITSAAISPDGTEILLKSLMEVFYWKRRPKESIPAALSRPAIKLPYKPEPQGEAISFAHDGRGYYTLSEAALGMTPFLYFYQRL</sequence>
<dbReference type="EMBL" id="BMER01000003">
    <property type="protein sequence ID" value="GGG92597.1"/>
    <property type="molecule type" value="Genomic_DNA"/>
</dbReference>
<organism evidence="1 2">
    <name type="scientific">Parapedobacter pyrenivorans</name>
    <dbReference type="NCBI Taxonomy" id="1305674"/>
    <lineage>
        <taxon>Bacteria</taxon>
        <taxon>Pseudomonadati</taxon>
        <taxon>Bacteroidota</taxon>
        <taxon>Sphingobacteriia</taxon>
        <taxon>Sphingobacteriales</taxon>
        <taxon>Sphingobacteriaceae</taxon>
        <taxon>Parapedobacter</taxon>
    </lineage>
</organism>
<accession>A0A917HVA4</accession>
<proteinExistence type="predicted"/>
<dbReference type="Proteomes" id="UP000660862">
    <property type="component" value="Unassembled WGS sequence"/>
</dbReference>
<comment type="caution">
    <text evidence="1">The sequence shown here is derived from an EMBL/GenBank/DDBJ whole genome shotgun (WGS) entry which is preliminary data.</text>
</comment>
<evidence type="ECO:0000313" key="2">
    <source>
        <dbReference type="Proteomes" id="UP000660862"/>
    </source>
</evidence>
<keyword evidence="2" id="KW-1185">Reference proteome</keyword>
<protein>
    <submittedName>
        <fullName evidence="1">Uncharacterized protein</fullName>
    </submittedName>
</protein>
<reference evidence="1" key="1">
    <citation type="journal article" date="2014" name="Int. J. Syst. Evol. Microbiol.">
        <title>Complete genome sequence of Corynebacterium casei LMG S-19264T (=DSM 44701T), isolated from a smear-ripened cheese.</title>
        <authorList>
            <consortium name="US DOE Joint Genome Institute (JGI-PGF)"/>
            <person name="Walter F."/>
            <person name="Albersmeier A."/>
            <person name="Kalinowski J."/>
            <person name="Ruckert C."/>
        </authorList>
    </citation>
    <scope>NUCLEOTIDE SEQUENCE</scope>
    <source>
        <strain evidence="1">CGMCC 1.12195</strain>
    </source>
</reference>
<gene>
    <name evidence="1" type="ORF">GCM10007415_29270</name>
</gene>